<dbReference type="AlphaFoldDB" id="A0A921MBZ9"/>
<sequence>MSERLRGLMSELDPDRIRRTAGDADASVASVAQDDLRSGALTVLRADGVRHLTVSCLLVAGDDRSPFVALGLHTKSGQWRQVGGHLEADDASLRAAVVREVREESGIEACDGDGSDDEDEAVDSRDAVLSPAPITVREFTVGTRDCATHVDVLFAAHVPERVALQTLDAGIARIEWWSVSTLPDGTAPDLRRDLPQLLSRIGRSSAPTDVTPHRHADRS</sequence>
<reference evidence="2" key="1">
    <citation type="journal article" date="2021" name="PeerJ">
        <title>Extensive microbial diversity within the chicken gut microbiome revealed by metagenomics and culture.</title>
        <authorList>
            <person name="Gilroy R."/>
            <person name="Ravi A."/>
            <person name="Getino M."/>
            <person name="Pursley I."/>
            <person name="Horton D.L."/>
            <person name="Alikhan N.F."/>
            <person name="Baker D."/>
            <person name="Gharbi K."/>
            <person name="Hall N."/>
            <person name="Watson M."/>
            <person name="Adriaenssens E.M."/>
            <person name="Foster-Nyarko E."/>
            <person name="Jarju S."/>
            <person name="Secka A."/>
            <person name="Antonio M."/>
            <person name="Oren A."/>
            <person name="Chaudhuri R.R."/>
            <person name="La Ragione R."/>
            <person name="Hildebrand F."/>
            <person name="Pallen M.J."/>
        </authorList>
    </citation>
    <scope>NUCLEOTIDE SEQUENCE</scope>
    <source>
        <strain evidence="2">ChiGjej5B5-7349</strain>
    </source>
</reference>
<organism evidence="2 3">
    <name type="scientific">Brevibacterium senegalense</name>
    <dbReference type="NCBI Taxonomy" id="1033736"/>
    <lineage>
        <taxon>Bacteria</taxon>
        <taxon>Bacillati</taxon>
        <taxon>Actinomycetota</taxon>
        <taxon>Actinomycetes</taxon>
        <taxon>Micrococcales</taxon>
        <taxon>Brevibacteriaceae</taxon>
        <taxon>Brevibacterium</taxon>
    </lineage>
</organism>
<dbReference type="Proteomes" id="UP000784435">
    <property type="component" value="Unassembled WGS sequence"/>
</dbReference>
<comment type="caution">
    <text evidence="2">The sequence shown here is derived from an EMBL/GenBank/DDBJ whole genome shotgun (WGS) entry which is preliminary data.</text>
</comment>
<feature type="domain" description="Nudix hydrolase" evidence="1">
    <location>
        <begin position="49"/>
        <end position="199"/>
    </location>
</feature>
<dbReference type="Gene3D" id="3.90.79.10">
    <property type="entry name" value="Nucleoside Triphosphate Pyrophosphohydrolase"/>
    <property type="match status" value="1"/>
</dbReference>
<dbReference type="InterPro" id="IPR015797">
    <property type="entry name" value="NUDIX_hydrolase-like_dom_sf"/>
</dbReference>
<protein>
    <submittedName>
        <fullName evidence="2">NUDIX domain-containing protein</fullName>
    </submittedName>
</protein>
<dbReference type="Pfam" id="PF00293">
    <property type="entry name" value="NUDIX"/>
    <property type="match status" value="1"/>
</dbReference>
<proteinExistence type="predicted"/>
<dbReference type="PROSITE" id="PS51462">
    <property type="entry name" value="NUDIX"/>
    <property type="match status" value="1"/>
</dbReference>
<dbReference type="SUPFAM" id="SSF55811">
    <property type="entry name" value="Nudix"/>
    <property type="match status" value="1"/>
</dbReference>
<name>A0A921MBZ9_9MICO</name>
<dbReference type="EMBL" id="DYUK01000016">
    <property type="protein sequence ID" value="HJG78872.1"/>
    <property type="molecule type" value="Genomic_DNA"/>
</dbReference>
<gene>
    <name evidence="2" type="ORF">K8V08_00485</name>
</gene>
<accession>A0A921MBZ9</accession>
<reference evidence="2" key="2">
    <citation type="submission" date="2021-09" db="EMBL/GenBank/DDBJ databases">
        <authorList>
            <person name="Gilroy R."/>
        </authorList>
    </citation>
    <scope>NUCLEOTIDE SEQUENCE</scope>
    <source>
        <strain evidence="2">ChiGjej5B5-7349</strain>
    </source>
</reference>
<evidence type="ECO:0000259" key="1">
    <source>
        <dbReference type="PROSITE" id="PS51462"/>
    </source>
</evidence>
<dbReference type="InterPro" id="IPR000086">
    <property type="entry name" value="NUDIX_hydrolase_dom"/>
</dbReference>
<evidence type="ECO:0000313" key="3">
    <source>
        <dbReference type="Proteomes" id="UP000784435"/>
    </source>
</evidence>
<evidence type="ECO:0000313" key="2">
    <source>
        <dbReference type="EMBL" id="HJG78872.1"/>
    </source>
</evidence>